<organism evidence="1">
    <name type="scientific">Nothobranchius rachovii</name>
    <name type="common">bluefin notho</name>
    <dbReference type="NCBI Taxonomy" id="451742"/>
    <lineage>
        <taxon>Eukaryota</taxon>
        <taxon>Metazoa</taxon>
        <taxon>Chordata</taxon>
        <taxon>Craniata</taxon>
        <taxon>Vertebrata</taxon>
        <taxon>Euteleostomi</taxon>
        <taxon>Actinopterygii</taxon>
        <taxon>Neopterygii</taxon>
        <taxon>Teleostei</taxon>
        <taxon>Neoteleostei</taxon>
        <taxon>Acanthomorphata</taxon>
        <taxon>Ovalentaria</taxon>
        <taxon>Atherinomorphae</taxon>
        <taxon>Cyprinodontiformes</taxon>
        <taxon>Nothobranchiidae</taxon>
        <taxon>Nothobranchius</taxon>
    </lineage>
</organism>
<proteinExistence type="predicted"/>
<sequence>MVGMNSNVNKILPHHRSCSSVTLVQTRFILPPMTQLYMRVAPDVAEHTISCQKHTQSSFTTFLYINVPPVVPEPASAHFIGV</sequence>
<reference evidence="1" key="1">
    <citation type="submission" date="2016-05" db="EMBL/GenBank/DDBJ databases">
        <authorList>
            <person name="Lavstsen T."/>
            <person name="Jespersen J.S."/>
        </authorList>
    </citation>
    <scope>NUCLEOTIDE SEQUENCE</scope>
    <source>
        <tissue evidence="1">Brain</tissue>
    </source>
</reference>
<dbReference type="AlphaFoldDB" id="A0A1A8NMZ6"/>
<evidence type="ECO:0000313" key="1">
    <source>
        <dbReference type="EMBL" id="SBR70356.1"/>
    </source>
</evidence>
<accession>A0A1A8NMZ6</accession>
<protein>
    <submittedName>
        <fullName evidence="1">Uncharacterized protein</fullName>
    </submittedName>
</protein>
<dbReference type="EMBL" id="HAEH01003084">
    <property type="protein sequence ID" value="SBR70356.1"/>
    <property type="molecule type" value="Transcribed_RNA"/>
</dbReference>
<reference evidence="1" key="2">
    <citation type="submission" date="2016-06" db="EMBL/GenBank/DDBJ databases">
        <title>The genome of a short-lived fish provides insights into sex chromosome evolution and the genetic control of aging.</title>
        <authorList>
            <person name="Reichwald K."/>
            <person name="Felder M."/>
            <person name="Petzold A."/>
            <person name="Koch P."/>
            <person name="Groth M."/>
            <person name="Platzer M."/>
        </authorList>
    </citation>
    <scope>NUCLEOTIDE SEQUENCE</scope>
    <source>
        <tissue evidence="1">Brain</tissue>
    </source>
</reference>
<name>A0A1A8NMZ6_9TELE</name>
<gene>
    <name evidence="1" type="primary">Nfu_g_1_022883</name>
</gene>